<keyword evidence="1 6" id="KW-0808">Transferase</keyword>
<dbReference type="Pfam" id="PF22912">
    <property type="entry name" value="zf-DPOE"/>
    <property type="match status" value="1"/>
</dbReference>
<evidence type="ECO:0000256" key="5">
    <source>
        <dbReference type="ARBA" id="ARBA00023125"/>
    </source>
</evidence>
<keyword evidence="6" id="KW-0479">Metal-binding</keyword>
<evidence type="ECO:0000313" key="8">
    <source>
        <dbReference type="EMBL" id="KAF6026125.1"/>
    </source>
</evidence>
<evidence type="ECO:0000313" key="9">
    <source>
        <dbReference type="Proteomes" id="UP000593567"/>
    </source>
</evidence>
<keyword evidence="9" id="KW-1185">Reference proteome</keyword>
<dbReference type="EMBL" id="VXIV02002345">
    <property type="protein sequence ID" value="KAF6026125.1"/>
    <property type="molecule type" value="Genomic_DNA"/>
</dbReference>
<dbReference type="AlphaFoldDB" id="A0A7J7JJ50"/>
<keyword evidence="6" id="KW-0411">Iron-sulfur</keyword>
<comment type="catalytic activity">
    <reaction evidence="6">
        <text>DNA(n) + a 2'-deoxyribonucleoside 5'-triphosphate = DNA(n+1) + diphosphate</text>
        <dbReference type="Rhea" id="RHEA:22508"/>
        <dbReference type="Rhea" id="RHEA-COMP:17339"/>
        <dbReference type="Rhea" id="RHEA-COMP:17340"/>
        <dbReference type="ChEBI" id="CHEBI:33019"/>
        <dbReference type="ChEBI" id="CHEBI:61560"/>
        <dbReference type="ChEBI" id="CHEBI:173112"/>
        <dbReference type="EC" id="2.7.7.7"/>
    </reaction>
</comment>
<keyword evidence="6" id="KW-0862">Zinc</keyword>
<dbReference type="GO" id="GO:0051539">
    <property type="term" value="F:4 iron, 4 sulfur cluster binding"/>
    <property type="evidence" value="ECO:0007669"/>
    <property type="project" value="UniProtKB-KW"/>
</dbReference>
<dbReference type="GO" id="GO:0003677">
    <property type="term" value="F:DNA binding"/>
    <property type="evidence" value="ECO:0007669"/>
    <property type="project" value="UniProtKB-KW"/>
</dbReference>
<comment type="subcellular location">
    <subcellularLocation>
        <location evidence="6">Nucleus</location>
    </subcellularLocation>
</comment>
<dbReference type="GO" id="GO:0006287">
    <property type="term" value="P:base-excision repair, gap-filling"/>
    <property type="evidence" value="ECO:0007669"/>
    <property type="project" value="TreeGrafter"/>
</dbReference>
<comment type="caution">
    <text evidence="8">The sequence shown here is derived from an EMBL/GenBank/DDBJ whole genome shotgun (WGS) entry which is preliminary data.</text>
</comment>
<keyword evidence="3 6" id="KW-0235">DNA replication</keyword>
<dbReference type="SMART" id="SM01159">
    <property type="entry name" value="DUF1744"/>
    <property type="match status" value="1"/>
</dbReference>
<dbReference type="GO" id="GO:0006297">
    <property type="term" value="P:nucleotide-excision repair, DNA gap filling"/>
    <property type="evidence" value="ECO:0007669"/>
    <property type="project" value="TreeGrafter"/>
</dbReference>
<dbReference type="OrthoDB" id="10060449at2759"/>
<evidence type="ECO:0000256" key="2">
    <source>
        <dbReference type="ARBA" id="ARBA00022695"/>
    </source>
</evidence>
<dbReference type="InterPro" id="IPR029703">
    <property type="entry name" value="POL2"/>
</dbReference>
<evidence type="ECO:0000256" key="4">
    <source>
        <dbReference type="ARBA" id="ARBA00022932"/>
    </source>
</evidence>
<dbReference type="GO" id="GO:0003887">
    <property type="term" value="F:DNA-directed DNA polymerase activity"/>
    <property type="evidence" value="ECO:0007669"/>
    <property type="project" value="UniProtKB-KW"/>
</dbReference>
<evidence type="ECO:0000256" key="1">
    <source>
        <dbReference type="ARBA" id="ARBA00022679"/>
    </source>
</evidence>
<dbReference type="InterPro" id="IPR054475">
    <property type="entry name" value="Znf-DPOE"/>
</dbReference>
<dbReference type="InterPro" id="IPR013697">
    <property type="entry name" value="DNA_pol_e_suA_C"/>
</dbReference>
<proteinExistence type="inferred from homology"/>
<keyword evidence="2 6" id="KW-0548">Nucleotidyltransferase</keyword>
<keyword evidence="6" id="KW-0863">Zinc-finger</keyword>
<dbReference type="GO" id="GO:0008310">
    <property type="term" value="F:single-stranded DNA 3'-5' DNA exonuclease activity"/>
    <property type="evidence" value="ECO:0007669"/>
    <property type="project" value="TreeGrafter"/>
</dbReference>
<dbReference type="PANTHER" id="PTHR10670">
    <property type="entry name" value="DNA POLYMERASE EPSILON CATALYTIC SUBUNIT A"/>
    <property type="match status" value="1"/>
</dbReference>
<keyword evidence="6" id="KW-0004">4Fe-4S</keyword>
<evidence type="ECO:0000256" key="6">
    <source>
        <dbReference type="RuleBase" id="RU365029"/>
    </source>
</evidence>
<organism evidence="8 9">
    <name type="scientific">Bugula neritina</name>
    <name type="common">Brown bryozoan</name>
    <name type="synonym">Sertularia neritina</name>
    <dbReference type="NCBI Taxonomy" id="10212"/>
    <lineage>
        <taxon>Eukaryota</taxon>
        <taxon>Metazoa</taxon>
        <taxon>Spiralia</taxon>
        <taxon>Lophotrochozoa</taxon>
        <taxon>Bryozoa</taxon>
        <taxon>Gymnolaemata</taxon>
        <taxon>Cheilostomatida</taxon>
        <taxon>Flustrina</taxon>
        <taxon>Buguloidea</taxon>
        <taxon>Bugulidae</taxon>
        <taxon>Bugula</taxon>
    </lineage>
</organism>
<evidence type="ECO:0000256" key="3">
    <source>
        <dbReference type="ARBA" id="ARBA00022705"/>
    </source>
</evidence>
<keyword evidence="4 6" id="KW-0239">DNA-directed DNA polymerase</keyword>
<dbReference type="GO" id="GO:0000278">
    <property type="term" value="P:mitotic cell cycle"/>
    <property type="evidence" value="ECO:0007669"/>
    <property type="project" value="TreeGrafter"/>
</dbReference>
<keyword evidence="6" id="KW-0539">Nucleus</keyword>
<comment type="function">
    <text evidence="6">DNA polymerase II participates in chromosomal DNA replication.</text>
</comment>
<feature type="domain" description="DNA polymerase epsilon catalytic subunit A C-terminal" evidence="7">
    <location>
        <begin position="160"/>
        <end position="553"/>
    </location>
</feature>
<dbReference type="Proteomes" id="UP000593567">
    <property type="component" value="Unassembled WGS sequence"/>
</dbReference>
<dbReference type="GO" id="GO:0006272">
    <property type="term" value="P:leading strand elongation"/>
    <property type="evidence" value="ECO:0007669"/>
    <property type="project" value="TreeGrafter"/>
</dbReference>
<reference evidence="8" key="1">
    <citation type="submission" date="2020-06" db="EMBL/GenBank/DDBJ databases">
        <title>Draft genome of Bugula neritina, a colonial animal packing powerful symbionts and potential medicines.</title>
        <authorList>
            <person name="Rayko M."/>
        </authorList>
    </citation>
    <scope>NUCLEOTIDE SEQUENCE [LARGE SCALE GENOMIC DNA]</scope>
    <source>
        <strain evidence="8">Kwan_BN1</strain>
    </source>
</reference>
<comment type="cofactor">
    <cofactor evidence="6">
        <name>[4Fe-4S] cluster</name>
        <dbReference type="ChEBI" id="CHEBI:49883"/>
    </cofactor>
</comment>
<comment type="similarity">
    <text evidence="6">Belongs to the DNA polymerase type-B family.</text>
</comment>
<dbReference type="Pfam" id="PF08490">
    <property type="entry name" value="DUF1744"/>
    <property type="match status" value="1"/>
</dbReference>
<evidence type="ECO:0000259" key="7">
    <source>
        <dbReference type="SMART" id="SM01159"/>
    </source>
</evidence>
<keyword evidence="6" id="KW-0408">Iron</keyword>
<accession>A0A7J7JJ50</accession>
<dbReference type="EC" id="2.7.7.7" evidence="6"/>
<name>A0A7J7JJ50_BUGNE</name>
<protein>
    <recommendedName>
        <fullName evidence="6">DNA polymerase epsilon catalytic subunit</fullName>
        <ecNumber evidence="6">2.7.7.7</ecNumber>
    </recommendedName>
</protein>
<dbReference type="Pfam" id="PF23250">
    <property type="entry name" value="zf_DPOE_2"/>
    <property type="match status" value="1"/>
</dbReference>
<dbReference type="GO" id="GO:0045004">
    <property type="term" value="P:DNA replication proofreading"/>
    <property type="evidence" value="ECO:0007669"/>
    <property type="project" value="TreeGrafter"/>
</dbReference>
<keyword evidence="5 6" id="KW-0238">DNA-binding</keyword>
<dbReference type="GO" id="GO:0008270">
    <property type="term" value="F:zinc ion binding"/>
    <property type="evidence" value="ECO:0007669"/>
    <property type="project" value="UniProtKB-KW"/>
</dbReference>
<gene>
    <name evidence="8" type="ORF">EB796_015573</name>
</gene>
<sequence length="906" mass="103521">MFYVNYKVPREDGPRWRKVNRALPRSHPVAHLYENIIPEDFYSGHISEITAELCNPDITGIYETNTPSMFRLLTRLGCVCTVGSQHKKTYGHRETESFDVQHLMFKTLAQCPYLEDNILQYIYLYHNASSGKEIYGLFIPSQCKAHIFAMDSVRTNNMPNLKNLFEQEYTLADQESEHLPPKNHDFEVSIETNLKLIQRALNKLIARYKDEKRGPTVVLVQSANLDVNQWHAALPITDEFPLVTLHKTQAESYHVLDWQKLAVKYVFQYYLRAFYTLSVNVEQCRYLHIPIGNLPADAELFACDLFYARHLAKENHVLWCSLTDTPDLGGTQVDDKRLAVCDIDDHISLNVPGFYLSVCVDINIQYLVVNSILQGSVITDSEGQGNFDQLPQQSLDSMLQGKTAANTSFYDETALCSSAFRIMKAMLNSWLCEVVKYENPLAAEQIEHFHRWLLDPSALLYDPALKKLVHTITRKVFAQLLNEFKRLGAVVIYADLRRIVINTKKPSVEDALSYTDYILTAISGKQLYKSTSFKFTQAWNCLLWMDKANYSGIAAYLTEDMANDCKDYLLMEDVDLSKHVKPPESLAVELDPVQELQERLQTNWNIQHYLPVVGQCQKAFHNIISSYVVSVYNHLVEVDLAKSQSGYTPVRKLNSQKTQVLAENTMQPIVSEFCAAMMTEDIGPRMYQLISSLRHHDYAGSNNHDAVQFLQLPGSYLTLTDPALELAKTVCHVLSLDSNITDKVADLKLDLLRILNIGQFSSSAEFVNPSMAFTVSEMLCNGCNTTSNLDLCQDLTFNSQSLPNKFWNCNNCGNQYSKSKIEQLLIRHIQKQCMANVLQDFNCTKCKLVKRRNMNKYCECSGSYVNDVPLDRFRTKLQLFKNIAKHFGLSHLDETLKWINVQCGFS</sequence>
<dbReference type="GO" id="GO:0008622">
    <property type="term" value="C:epsilon DNA polymerase complex"/>
    <property type="evidence" value="ECO:0007669"/>
    <property type="project" value="InterPro"/>
</dbReference>
<dbReference type="PANTHER" id="PTHR10670:SF0">
    <property type="entry name" value="DNA POLYMERASE EPSILON CATALYTIC SUBUNIT A"/>
    <property type="match status" value="1"/>
</dbReference>